<comment type="similarity">
    <text evidence="1 13">Belongs to the RuvC family.</text>
</comment>
<comment type="subunit">
    <text evidence="13">Homodimer which binds Holliday junction (HJ) DNA. The HJ becomes 2-fold symmetrical on binding to RuvC with unstacked arms; it has a different conformation from HJ DNA in complex with RuvA. In the full resolvosome a probable DNA-RuvA(4)-RuvB(12)-RuvC(2) complex forms which resolves the HJ.</text>
</comment>
<evidence type="ECO:0000313" key="16">
    <source>
        <dbReference type="Proteomes" id="UP000484885"/>
    </source>
</evidence>
<dbReference type="InterPro" id="IPR012337">
    <property type="entry name" value="RNaseH-like_sf"/>
</dbReference>
<dbReference type="PANTHER" id="PTHR30194">
    <property type="entry name" value="CROSSOVER JUNCTION ENDODEOXYRIBONUCLEASE RUVC"/>
    <property type="match status" value="1"/>
</dbReference>
<dbReference type="GO" id="GO:0005737">
    <property type="term" value="C:cytoplasm"/>
    <property type="evidence" value="ECO:0007669"/>
    <property type="project" value="UniProtKB-SubCell"/>
</dbReference>
<keyword evidence="6 13" id="KW-0227">DNA damage</keyword>
<dbReference type="NCBIfam" id="TIGR00228">
    <property type="entry name" value="ruvC"/>
    <property type="match status" value="1"/>
</dbReference>
<feature type="binding site" evidence="13">
    <location>
        <position position="7"/>
    </location>
    <ligand>
        <name>Mg(2+)</name>
        <dbReference type="ChEBI" id="CHEBI:18420"/>
        <label>1</label>
    </ligand>
</feature>
<evidence type="ECO:0000256" key="3">
    <source>
        <dbReference type="ARBA" id="ARBA00022722"/>
    </source>
</evidence>
<dbReference type="Gene3D" id="3.30.420.10">
    <property type="entry name" value="Ribonuclease H-like superfamily/Ribonuclease H"/>
    <property type="match status" value="1"/>
</dbReference>
<feature type="active site" evidence="13">
    <location>
        <position position="62"/>
    </location>
</feature>
<dbReference type="EMBL" id="JAAGSC010000034">
    <property type="protein sequence ID" value="NDY94992.1"/>
    <property type="molecule type" value="Genomic_DNA"/>
</dbReference>
<keyword evidence="11 13" id="KW-0234">DNA repair</keyword>
<dbReference type="GO" id="GO:0048476">
    <property type="term" value="C:Holliday junction resolvase complex"/>
    <property type="evidence" value="ECO:0007669"/>
    <property type="project" value="UniProtKB-UniRule"/>
</dbReference>
<comment type="function">
    <text evidence="13">The RuvA-RuvB-RuvC complex processes Holliday junction (HJ) DNA during genetic recombination and DNA repair. Endonuclease that resolves HJ intermediates. Cleaves cruciform DNA by making single-stranded nicks across the HJ at symmetrical positions within the homologous arms, yielding a 5'-phosphate and a 3'-hydroxyl group; requires a central core of homology in the junction. The consensus cleavage sequence is 5'-(A/T)TT(C/G)-3'. Cleavage occurs on the 3'-side of the TT dinucleotide at the point of strand exchange. HJ branch migration catalyzed by RuvA-RuvB allows RuvC to scan DNA until it finds its consensus sequence, where it cleaves and resolves the cruciform DNA.</text>
</comment>
<comment type="subcellular location">
    <subcellularLocation>
        <location evidence="13">Cytoplasm</location>
    </subcellularLocation>
</comment>
<dbReference type="PRINTS" id="PR00696">
    <property type="entry name" value="RSOLVASERUVC"/>
</dbReference>
<dbReference type="HAMAP" id="MF_00034">
    <property type="entry name" value="RuvC"/>
    <property type="match status" value="1"/>
</dbReference>
<keyword evidence="16" id="KW-1185">Reference proteome</keyword>
<feature type="active site" evidence="13">
    <location>
        <position position="134"/>
    </location>
</feature>
<evidence type="ECO:0000256" key="6">
    <source>
        <dbReference type="ARBA" id="ARBA00022763"/>
    </source>
</evidence>
<keyword evidence="5 13" id="KW-0255">Endonuclease</keyword>
<dbReference type="SUPFAM" id="SSF53098">
    <property type="entry name" value="Ribonuclease H-like"/>
    <property type="match status" value="1"/>
</dbReference>
<comment type="caution">
    <text evidence="15">The sequence shown here is derived from an EMBL/GenBank/DDBJ whole genome shotgun (WGS) entry which is preliminary data.</text>
</comment>
<accession>A0A845UXP1</accession>
<keyword evidence="10 13" id="KW-0233">DNA recombination</keyword>
<dbReference type="CDD" id="cd16962">
    <property type="entry name" value="RuvC"/>
    <property type="match status" value="1"/>
</dbReference>
<evidence type="ECO:0000256" key="7">
    <source>
        <dbReference type="ARBA" id="ARBA00022801"/>
    </source>
</evidence>
<dbReference type="Proteomes" id="UP000484885">
    <property type="component" value="Unassembled WGS sequence"/>
</dbReference>
<evidence type="ECO:0000256" key="12">
    <source>
        <dbReference type="ARBA" id="ARBA00029354"/>
    </source>
</evidence>
<organism evidence="15 16">
    <name type="scientific">Wenzhouxiangella limi</name>
    <dbReference type="NCBI Taxonomy" id="2707351"/>
    <lineage>
        <taxon>Bacteria</taxon>
        <taxon>Pseudomonadati</taxon>
        <taxon>Pseudomonadota</taxon>
        <taxon>Gammaproteobacteria</taxon>
        <taxon>Chromatiales</taxon>
        <taxon>Wenzhouxiangellaceae</taxon>
        <taxon>Wenzhouxiangella</taxon>
    </lineage>
</organism>
<feature type="active site" evidence="13">
    <location>
        <position position="7"/>
    </location>
</feature>
<keyword evidence="7 13" id="KW-0378">Hydrolase</keyword>
<proteinExistence type="inferred from homology"/>
<dbReference type="GO" id="GO:0006281">
    <property type="term" value="P:DNA repair"/>
    <property type="evidence" value="ECO:0007669"/>
    <property type="project" value="UniProtKB-UniRule"/>
</dbReference>
<feature type="binding site" evidence="13">
    <location>
        <position position="134"/>
    </location>
    <ligand>
        <name>Mg(2+)</name>
        <dbReference type="ChEBI" id="CHEBI:18420"/>
        <label>1</label>
    </ligand>
</feature>
<dbReference type="PROSITE" id="PS01321">
    <property type="entry name" value="RUVC"/>
    <property type="match status" value="1"/>
</dbReference>
<evidence type="ECO:0000256" key="4">
    <source>
        <dbReference type="ARBA" id="ARBA00022723"/>
    </source>
</evidence>
<keyword evidence="9 13" id="KW-0238">DNA-binding</keyword>
<dbReference type="Pfam" id="PF02075">
    <property type="entry name" value="RuvC"/>
    <property type="match status" value="1"/>
</dbReference>
<dbReference type="GO" id="GO:0008821">
    <property type="term" value="F:crossover junction DNA endonuclease activity"/>
    <property type="evidence" value="ECO:0007669"/>
    <property type="project" value="UniProtKB-UniRule"/>
</dbReference>
<evidence type="ECO:0000256" key="5">
    <source>
        <dbReference type="ARBA" id="ARBA00022759"/>
    </source>
</evidence>
<protein>
    <recommendedName>
        <fullName evidence="13 14">Crossover junction endodeoxyribonuclease RuvC</fullName>
        <ecNumber evidence="13 14">3.1.21.10</ecNumber>
    </recommendedName>
    <alternativeName>
        <fullName evidence="13">Holliday junction nuclease RuvC</fullName>
    </alternativeName>
    <alternativeName>
        <fullName evidence="13">Holliday junction resolvase RuvC</fullName>
    </alternativeName>
</protein>
<dbReference type="InterPro" id="IPR020563">
    <property type="entry name" value="X-over_junc_endoDNase_Mg_BS"/>
</dbReference>
<evidence type="ECO:0000256" key="2">
    <source>
        <dbReference type="ARBA" id="ARBA00022490"/>
    </source>
</evidence>
<dbReference type="GO" id="GO:0006310">
    <property type="term" value="P:DNA recombination"/>
    <property type="evidence" value="ECO:0007669"/>
    <property type="project" value="UniProtKB-UniRule"/>
</dbReference>
<gene>
    <name evidence="13 15" type="primary">ruvC</name>
    <name evidence="15" type="ORF">G3I74_04535</name>
</gene>
<evidence type="ECO:0000256" key="1">
    <source>
        <dbReference type="ARBA" id="ARBA00009518"/>
    </source>
</evidence>
<reference evidence="15 16" key="1">
    <citation type="submission" date="2020-02" db="EMBL/GenBank/DDBJ databases">
        <authorList>
            <person name="Zhang X.-Y."/>
        </authorList>
    </citation>
    <scope>NUCLEOTIDE SEQUENCE [LARGE SCALE GENOMIC DNA]</scope>
    <source>
        <strain evidence="15 16">C33</strain>
    </source>
</reference>
<evidence type="ECO:0000256" key="9">
    <source>
        <dbReference type="ARBA" id="ARBA00023125"/>
    </source>
</evidence>
<keyword evidence="8 13" id="KW-0460">Magnesium</keyword>
<evidence type="ECO:0000256" key="11">
    <source>
        <dbReference type="ARBA" id="ARBA00023204"/>
    </source>
</evidence>
<evidence type="ECO:0000313" key="15">
    <source>
        <dbReference type="EMBL" id="NDY94992.1"/>
    </source>
</evidence>
<evidence type="ECO:0000256" key="10">
    <source>
        <dbReference type="ARBA" id="ARBA00023172"/>
    </source>
</evidence>
<name>A0A845UXP1_9GAMM</name>
<keyword evidence="3 13" id="KW-0540">Nuclease</keyword>
<feature type="binding site" evidence="13">
    <location>
        <position position="62"/>
    </location>
    <ligand>
        <name>Mg(2+)</name>
        <dbReference type="ChEBI" id="CHEBI:18420"/>
        <label>2</label>
    </ligand>
</feature>
<dbReference type="EC" id="3.1.21.10" evidence="13 14"/>
<sequence>MRIIGLDPGSRITGVGIIEGDVLVHAESVRLGGGPMPERLGMIFARVQELIEAFRPDIAAVETVFMSRNPQAAIKLGQARGAAVCAAVACGLEIHEYAPRAIKQAIVGRGGAAKEQVQHMTRILLKLAEAPAEDAADALAVALCHLHTAQTRARLPAGVVLR</sequence>
<dbReference type="AlphaFoldDB" id="A0A845UXP1"/>
<comment type="cofactor">
    <cofactor evidence="13">
        <name>Mg(2+)</name>
        <dbReference type="ChEBI" id="CHEBI:18420"/>
    </cofactor>
    <text evidence="13">Binds 2 Mg(2+) ion per subunit.</text>
</comment>
<dbReference type="PANTHER" id="PTHR30194:SF3">
    <property type="entry name" value="CROSSOVER JUNCTION ENDODEOXYRIBONUCLEASE RUVC"/>
    <property type="match status" value="1"/>
</dbReference>
<dbReference type="GO" id="GO:0003677">
    <property type="term" value="F:DNA binding"/>
    <property type="evidence" value="ECO:0007669"/>
    <property type="project" value="UniProtKB-KW"/>
</dbReference>
<evidence type="ECO:0000256" key="14">
    <source>
        <dbReference type="NCBIfam" id="TIGR00228"/>
    </source>
</evidence>
<evidence type="ECO:0000256" key="8">
    <source>
        <dbReference type="ARBA" id="ARBA00022842"/>
    </source>
</evidence>
<dbReference type="GO" id="GO:0000287">
    <property type="term" value="F:magnesium ion binding"/>
    <property type="evidence" value="ECO:0007669"/>
    <property type="project" value="UniProtKB-UniRule"/>
</dbReference>
<keyword evidence="4 13" id="KW-0479">Metal-binding</keyword>
<comment type="catalytic activity">
    <reaction evidence="12 13">
        <text>Endonucleolytic cleavage at a junction such as a reciprocal single-stranded crossover between two homologous DNA duplexes (Holliday junction).</text>
        <dbReference type="EC" id="3.1.21.10"/>
    </reaction>
</comment>
<dbReference type="FunFam" id="3.30.420.10:FF:000002">
    <property type="entry name" value="Crossover junction endodeoxyribonuclease RuvC"/>
    <property type="match status" value="1"/>
</dbReference>
<keyword evidence="2 13" id="KW-0963">Cytoplasm</keyword>
<dbReference type="RefSeq" id="WP_164210404.1">
    <property type="nucleotide sequence ID" value="NZ_JAAGSC010000034.1"/>
</dbReference>
<dbReference type="InterPro" id="IPR036397">
    <property type="entry name" value="RNaseH_sf"/>
</dbReference>
<evidence type="ECO:0000256" key="13">
    <source>
        <dbReference type="HAMAP-Rule" id="MF_00034"/>
    </source>
</evidence>
<dbReference type="InterPro" id="IPR002176">
    <property type="entry name" value="X-over_junc_endoDNase_RuvC"/>
</dbReference>